<dbReference type="AlphaFoldDB" id="A0A815MNG8"/>
<gene>
    <name evidence="1" type="ORF">XAT740_LOCUS35387</name>
</gene>
<feature type="non-terminal residue" evidence="1">
    <location>
        <position position="1"/>
    </location>
</feature>
<name>A0A815MNG8_ADIRI</name>
<accession>A0A815MNG8</accession>
<evidence type="ECO:0000313" key="2">
    <source>
        <dbReference type="Proteomes" id="UP000663828"/>
    </source>
</evidence>
<protein>
    <submittedName>
        <fullName evidence="1">Uncharacterized protein</fullName>
    </submittedName>
</protein>
<comment type="caution">
    <text evidence="1">The sequence shown here is derived from an EMBL/GenBank/DDBJ whole genome shotgun (WGS) entry which is preliminary data.</text>
</comment>
<sequence length="153" mass="16748">RLFDYVTLRDGLKRQLYNSSTAVGSELQCVSPSGTTVSCLNGFCRAIFDGNGLISYSSCVKNGLVPAPYGLTLTQATMTDLNVEQVSIIYSCNKPMCNSNENIQEVLQQLIAAKLISQPTLTTTTPKNMGTLLKNKYQEIFLSCLAVFLMLKC</sequence>
<keyword evidence="2" id="KW-1185">Reference proteome</keyword>
<evidence type="ECO:0000313" key="1">
    <source>
        <dbReference type="EMBL" id="CAF1423899.1"/>
    </source>
</evidence>
<organism evidence="1 2">
    <name type="scientific">Adineta ricciae</name>
    <name type="common">Rotifer</name>
    <dbReference type="NCBI Taxonomy" id="249248"/>
    <lineage>
        <taxon>Eukaryota</taxon>
        <taxon>Metazoa</taxon>
        <taxon>Spiralia</taxon>
        <taxon>Gnathifera</taxon>
        <taxon>Rotifera</taxon>
        <taxon>Eurotatoria</taxon>
        <taxon>Bdelloidea</taxon>
        <taxon>Adinetida</taxon>
        <taxon>Adinetidae</taxon>
        <taxon>Adineta</taxon>
    </lineage>
</organism>
<reference evidence="1" key="1">
    <citation type="submission" date="2021-02" db="EMBL/GenBank/DDBJ databases">
        <authorList>
            <person name="Nowell W R."/>
        </authorList>
    </citation>
    <scope>NUCLEOTIDE SEQUENCE</scope>
</reference>
<dbReference type="Proteomes" id="UP000663828">
    <property type="component" value="Unassembled WGS sequence"/>
</dbReference>
<proteinExistence type="predicted"/>
<dbReference type="EMBL" id="CAJNOR010003540">
    <property type="protein sequence ID" value="CAF1423899.1"/>
    <property type="molecule type" value="Genomic_DNA"/>
</dbReference>